<dbReference type="Proteomes" id="UP000220629">
    <property type="component" value="Unassembled WGS sequence"/>
</dbReference>
<dbReference type="InterPro" id="IPR000120">
    <property type="entry name" value="Amidase"/>
</dbReference>
<gene>
    <name evidence="3" type="ORF">CRM94_07845</name>
</gene>
<evidence type="ECO:0000256" key="1">
    <source>
        <dbReference type="ARBA" id="ARBA00009199"/>
    </source>
</evidence>
<name>A0A2A7SEH0_BURGA</name>
<dbReference type="InterPro" id="IPR023631">
    <property type="entry name" value="Amidase_dom"/>
</dbReference>
<evidence type="ECO:0000313" key="3">
    <source>
        <dbReference type="EMBL" id="PEH42057.1"/>
    </source>
</evidence>
<evidence type="ECO:0000259" key="2">
    <source>
        <dbReference type="Pfam" id="PF01425"/>
    </source>
</evidence>
<proteinExistence type="inferred from homology"/>
<dbReference type="GO" id="GO:0003824">
    <property type="term" value="F:catalytic activity"/>
    <property type="evidence" value="ECO:0007669"/>
    <property type="project" value="InterPro"/>
</dbReference>
<dbReference type="InterPro" id="IPR020556">
    <property type="entry name" value="Amidase_CS"/>
</dbReference>
<dbReference type="PANTHER" id="PTHR11895">
    <property type="entry name" value="TRANSAMIDASE"/>
    <property type="match status" value="1"/>
</dbReference>
<dbReference type="EMBL" id="PDDY01000001">
    <property type="protein sequence ID" value="PEH42057.1"/>
    <property type="molecule type" value="Genomic_DNA"/>
</dbReference>
<dbReference type="RefSeq" id="WP_098151862.1">
    <property type="nucleotide sequence ID" value="NZ_CP065596.1"/>
</dbReference>
<dbReference type="InterPro" id="IPR036928">
    <property type="entry name" value="AS_sf"/>
</dbReference>
<sequence length="484" mass="50375">MTLDEYTSHDALGLAQRVRDGEVTAAELGELARRAAEAVNPRINAVVEHWPIEASGAGSDEPAGPLAGVPFLIKDLAVSMAGKRLELGSRLAQGCVAAEDSWLMRRFRAAGLVTIGRSTTPEMAFSTTTESAAQGPTRNPWALDLSAGGSSGGAAAAVAAGIVPLAHATDAAGSIRVPAACNGLFGLKPTRGRSSNGPALDEVFAGFGVQLGVSRSVRDSAALLDAIQGHAPGDPYVTAALARSFLSEVGRDPGRLTIAMRVDPWNGARTDPAIAAATRATARELEALGHRVEAPDLPLGVSWEALVAANATIWCATLVGWIDAVAAATGRPIDATTLEPATLACYRHGREASATSFAAALDLRNRLSREVGGWFERFDLLMTPTLPRLPPAIGTYARGAETMTGLEWTARVFEHSPFTPAFNVAGVPAMSVPLAHDVATGLPIGIQFVAGFAREATLLRLAGQLEQALPWSGRRPPVWAASVA</sequence>
<dbReference type="AlphaFoldDB" id="A0A2A7SEH0"/>
<dbReference type="Gene3D" id="3.90.1300.10">
    <property type="entry name" value="Amidase signature (AS) domain"/>
    <property type="match status" value="1"/>
</dbReference>
<feature type="domain" description="Amidase" evidence="2">
    <location>
        <begin position="34"/>
        <end position="459"/>
    </location>
</feature>
<comment type="similarity">
    <text evidence="1">Belongs to the amidase family.</text>
</comment>
<evidence type="ECO:0000313" key="4">
    <source>
        <dbReference type="Proteomes" id="UP000220629"/>
    </source>
</evidence>
<dbReference type="Pfam" id="PF01425">
    <property type="entry name" value="Amidase"/>
    <property type="match status" value="1"/>
</dbReference>
<protein>
    <submittedName>
        <fullName evidence="3">Amidase</fullName>
    </submittedName>
</protein>
<comment type="caution">
    <text evidence="3">The sequence shown here is derived from an EMBL/GenBank/DDBJ whole genome shotgun (WGS) entry which is preliminary data.</text>
</comment>
<reference evidence="4" key="1">
    <citation type="submission" date="2017-09" db="EMBL/GenBank/DDBJ databases">
        <title>FDA dAtabase for Regulatory Grade micrObial Sequences (FDA-ARGOS): Supporting development and validation of Infectious Disease Dx tests.</title>
        <authorList>
            <person name="Minogue T."/>
            <person name="Wolcott M."/>
            <person name="Wasieloski L."/>
            <person name="Aguilar W."/>
            <person name="Moore D."/>
            <person name="Tallon L."/>
            <person name="Sadzewicz L."/>
            <person name="Ott S."/>
            <person name="Zhao X."/>
            <person name="Nagaraj S."/>
            <person name="Vavikolanu K."/>
            <person name="Aluvathingal J."/>
            <person name="Nadendla S."/>
            <person name="Sichtig H."/>
        </authorList>
    </citation>
    <scope>NUCLEOTIDE SEQUENCE [LARGE SCALE GENOMIC DNA]</scope>
    <source>
        <strain evidence="4">FDAARGOS_390</strain>
    </source>
</reference>
<dbReference type="PROSITE" id="PS00571">
    <property type="entry name" value="AMIDASES"/>
    <property type="match status" value="1"/>
</dbReference>
<dbReference type="PANTHER" id="PTHR11895:SF7">
    <property type="entry name" value="GLUTAMYL-TRNA(GLN) AMIDOTRANSFERASE SUBUNIT A, MITOCHONDRIAL"/>
    <property type="match status" value="1"/>
</dbReference>
<organism evidence="3 4">
    <name type="scientific">Burkholderia gladioli</name>
    <name type="common">Pseudomonas marginata</name>
    <name type="synonym">Phytomonas marginata</name>
    <dbReference type="NCBI Taxonomy" id="28095"/>
    <lineage>
        <taxon>Bacteria</taxon>
        <taxon>Pseudomonadati</taxon>
        <taxon>Pseudomonadota</taxon>
        <taxon>Betaproteobacteria</taxon>
        <taxon>Burkholderiales</taxon>
        <taxon>Burkholderiaceae</taxon>
        <taxon>Burkholderia</taxon>
    </lineage>
</organism>
<dbReference type="SUPFAM" id="SSF75304">
    <property type="entry name" value="Amidase signature (AS) enzymes"/>
    <property type="match status" value="1"/>
</dbReference>
<accession>A0A2A7SEH0</accession>